<keyword evidence="2" id="KW-1185">Reference proteome</keyword>
<dbReference type="EMBL" id="JBHRTP010000052">
    <property type="protein sequence ID" value="MFC3109460.1"/>
    <property type="molecule type" value="Genomic_DNA"/>
</dbReference>
<dbReference type="Proteomes" id="UP001595530">
    <property type="component" value="Unassembled WGS sequence"/>
</dbReference>
<organism evidence="1 2">
    <name type="scientific">Undibacterium arcticum</name>
    <dbReference type="NCBI Taxonomy" id="1762892"/>
    <lineage>
        <taxon>Bacteria</taxon>
        <taxon>Pseudomonadati</taxon>
        <taxon>Pseudomonadota</taxon>
        <taxon>Betaproteobacteria</taxon>
        <taxon>Burkholderiales</taxon>
        <taxon>Oxalobacteraceae</taxon>
        <taxon>Undibacterium</taxon>
    </lineage>
</organism>
<accession>A0ABV7F3C2</accession>
<comment type="caution">
    <text evidence="1">The sequence shown here is derived from an EMBL/GenBank/DDBJ whole genome shotgun (WGS) entry which is preliminary data.</text>
</comment>
<proteinExistence type="predicted"/>
<sequence length="51" mass="5760">MASPRLKQLADLDATFETILRERESKLLATVPVLLKKRFEQLGLARSTCNS</sequence>
<evidence type="ECO:0000313" key="1">
    <source>
        <dbReference type="EMBL" id="MFC3109460.1"/>
    </source>
</evidence>
<reference evidence="2" key="1">
    <citation type="journal article" date="2019" name="Int. J. Syst. Evol. Microbiol.">
        <title>The Global Catalogue of Microorganisms (GCM) 10K type strain sequencing project: providing services to taxonomists for standard genome sequencing and annotation.</title>
        <authorList>
            <consortium name="The Broad Institute Genomics Platform"/>
            <consortium name="The Broad Institute Genome Sequencing Center for Infectious Disease"/>
            <person name="Wu L."/>
            <person name="Ma J."/>
        </authorList>
    </citation>
    <scope>NUCLEOTIDE SEQUENCE [LARGE SCALE GENOMIC DNA]</scope>
    <source>
        <strain evidence="2">KCTC 42986</strain>
    </source>
</reference>
<evidence type="ECO:0000313" key="2">
    <source>
        <dbReference type="Proteomes" id="UP001595530"/>
    </source>
</evidence>
<dbReference type="RefSeq" id="WP_390329267.1">
    <property type="nucleotide sequence ID" value="NZ_JBHRTP010000052.1"/>
</dbReference>
<gene>
    <name evidence="1" type="ORF">ACFOFO_16080</name>
</gene>
<name>A0ABV7F3C2_9BURK</name>
<dbReference type="Pfam" id="PF11828">
    <property type="entry name" value="DUF3348"/>
    <property type="match status" value="1"/>
</dbReference>
<protein>
    <submittedName>
        <fullName evidence="1">DUF3348 family protein</fullName>
    </submittedName>
</protein>
<dbReference type="InterPro" id="IPR021783">
    <property type="entry name" value="DUF3348"/>
</dbReference>